<protein>
    <recommendedName>
        <fullName evidence="3">RHS repeat protein</fullName>
    </recommendedName>
</protein>
<keyword evidence="2" id="KW-1185">Reference proteome</keyword>
<accession>A0ABY9EC67</accession>
<dbReference type="RefSeq" id="WP_301417064.1">
    <property type="nucleotide sequence ID" value="NZ_CP098023.1"/>
</dbReference>
<dbReference type="Gene3D" id="2.180.10.10">
    <property type="entry name" value="RHS repeat-associated core"/>
    <property type="match status" value="1"/>
</dbReference>
<gene>
    <name evidence="1" type="ORF">M8T91_04050</name>
</gene>
<name>A0ABY9EC67_9GAMM</name>
<dbReference type="Proteomes" id="UP001321520">
    <property type="component" value="Chromosome"/>
</dbReference>
<sequence>MAGGVPNRYNQRGYLQGLSSDAASNNPLQTFDNMNAWGQVEQETYGNGLVTNRTYNPDTGRLETINTGGGQVQNNAAYRWRSNGTLESRLTYSASQALQKQEDFAYDDLNRLLSATTVAGGNIHLSTFILDSIYIEFEFHA</sequence>
<dbReference type="EMBL" id="CP098023">
    <property type="protein sequence ID" value="WKD50608.1"/>
    <property type="molecule type" value="Genomic_DNA"/>
</dbReference>
<evidence type="ECO:0000313" key="2">
    <source>
        <dbReference type="Proteomes" id="UP001321520"/>
    </source>
</evidence>
<evidence type="ECO:0008006" key="3">
    <source>
        <dbReference type="Google" id="ProtNLM"/>
    </source>
</evidence>
<organism evidence="1 2">
    <name type="scientific">Microbulbifer spongiae</name>
    <dbReference type="NCBI Taxonomy" id="2944933"/>
    <lineage>
        <taxon>Bacteria</taxon>
        <taxon>Pseudomonadati</taxon>
        <taxon>Pseudomonadota</taxon>
        <taxon>Gammaproteobacteria</taxon>
        <taxon>Cellvibrionales</taxon>
        <taxon>Microbulbiferaceae</taxon>
        <taxon>Microbulbifer</taxon>
    </lineage>
</organism>
<reference evidence="1 2" key="1">
    <citation type="submission" date="2022-05" db="EMBL/GenBank/DDBJ databases">
        <title>Microbulbifer sp. nov., isolated from sponge.</title>
        <authorList>
            <person name="Gao L."/>
        </authorList>
    </citation>
    <scope>NUCLEOTIDE SEQUENCE [LARGE SCALE GENOMIC DNA]</scope>
    <source>
        <strain evidence="1 2">MI-G</strain>
    </source>
</reference>
<proteinExistence type="predicted"/>
<evidence type="ECO:0000313" key="1">
    <source>
        <dbReference type="EMBL" id="WKD50608.1"/>
    </source>
</evidence>